<comment type="catalytic activity">
    <reaction evidence="10 12">
        <text>O-phospho-L-threonyl-[protein] + H2O = L-threonyl-[protein] + phosphate</text>
        <dbReference type="Rhea" id="RHEA:47004"/>
        <dbReference type="Rhea" id="RHEA-COMP:11060"/>
        <dbReference type="Rhea" id="RHEA-COMP:11605"/>
        <dbReference type="ChEBI" id="CHEBI:15377"/>
        <dbReference type="ChEBI" id="CHEBI:30013"/>
        <dbReference type="ChEBI" id="CHEBI:43474"/>
        <dbReference type="ChEBI" id="CHEBI:61977"/>
        <dbReference type="EC" id="3.1.3.16"/>
    </reaction>
</comment>
<dbReference type="Proteomes" id="UP000695007">
    <property type="component" value="Unplaced"/>
</dbReference>
<evidence type="ECO:0000259" key="13">
    <source>
        <dbReference type="PROSITE" id="PS51479"/>
    </source>
</evidence>
<dbReference type="GO" id="GO:0005737">
    <property type="term" value="C:cytoplasm"/>
    <property type="evidence" value="ECO:0007669"/>
    <property type="project" value="TreeGrafter"/>
</dbReference>
<dbReference type="PANTHER" id="PTHR14732:SF0">
    <property type="entry name" value="RNA POLYMERASE II SUBUNIT B1 CTD PHOSPHATASE RPAP2-RELATED"/>
    <property type="match status" value="1"/>
</dbReference>
<dbReference type="GO" id="GO:0008420">
    <property type="term" value="F:RNA polymerase II CTD heptapeptide repeat phosphatase activity"/>
    <property type="evidence" value="ECO:0007669"/>
    <property type="project" value="UniProtKB-UniRule"/>
</dbReference>
<name>A0AAJ6VMW3_9HYME</name>
<dbReference type="GO" id="GO:0005634">
    <property type="term" value="C:nucleus"/>
    <property type="evidence" value="ECO:0007669"/>
    <property type="project" value="UniProtKB-SubCell"/>
</dbReference>
<dbReference type="InterPro" id="IPR038534">
    <property type="entry name" value="Rtr1/RPAP2_sf"/>
</dbReference>
<evidence type="ECO:0000256" key="3">
    <source>
        <dbReference type="ARBA" id="ARBA00022723"/>
    </source>
</evidence>
<evidence type="ECO:0000256" key="8">
    <source>
        <dbReference type="ARBA" id="ARBA00023242"/>
    </source>
</evidence>
<accession>A0AAJ6VMW3</accession>
<evidence type="ECO:0000313" key="14">
    <source>
        <dbReference type="Proteomes" id="UP000695007"/>
    </source>
</evidence>
<evidence type="ECO:0000256" key="1">
    <source>
        <dbReference type="ARBA" id="ARBA00004123"/>
    </source>
</evidence>
<dbReference type="GO" id="GO:0008270">
    <property type="term" value="F:zinc ion binding"/>
    <property type="evidence" value="ECO:0007669"/>
    <property type="project" value="UniProtKB-KW"/>
</dbReference>
<evidence type="ECO:0000256" key="12">
    <source>
        <dbReference type="RuleBase" id="RU367080"/>
    </source>
</evidence>
<keyword evidence="4 12" id="KW-0863">Zinc-finger</keyword>
<keyword evidence="8 12" id="KW-0539">Nucleus</keyword>
<dbReference type="AlphaFoldDB" id="A0AAJ6VMW3"/>
<sequence length="582" mass="66998">MTGNAGMRAKVKKKMTKEQMQLAIIKKKESDLKALLIVERLLEPQIESEWLLNNLIHINKCHMEDVIEERAIIKLCGYVLCPKPLTVIINQRYHISLKNKKVYDVTKRKHFCSSKCFGASNYLLEQIPTSPLWLRDKEEVPKFRIFSQDNSIPSVSHGEELDIAIIDHCLKNESQDKKDTNISTKDIRLNEFIHKDDFNDNVCKAVKNKHIDKADLKVNAILTDANAIKSNDEVNVNNEIEANCNIKEIKDILEYVGNKFDETNINKKQVDNAAKHIPAVIENVNLQNIANCDKKLQDSTNKCSSEKATNDKSHKHYKKLKHKEKLRQVENKASIEINLATKVEASFKEWITEETINFLFGADSIKKETIENIERQDKYSILCKKLYKLQFQDHQIIKPSLKPVPHFTILQEEGQKLNLKVKGFQKETNVIEKPEPMDNEQQPTRSNTVLPLIDTQAPNIFRRKIFLDRLDQILPELLKTLAGNNEVYARTCCNYTSVRCTAIKALIHTFSLSAKNIIFKNVEWTLVGLIIIKMLSLLDPWLTSLLSSQQANMYISMILTSYKLDPDYLNLLIASFNLNINN</sequence>
<dbReference type="InterPro" id="IPR007308">
    <property type="entry name" value="Rtr1/RPAP2_dom"/>
</dbReference>
<feature type="domain" description="RTR1-type" evidence="13">
    <location>
        <begin position="53"/>
        <end position="136"/>
    </location>
</feature>
<dbReference type="Gene3D" id="1.25.40.820">
    <property type="match status" value="1"/>
</dbReference>
<keyword evidence="7 12" id="KW-0904">Protein phosphatase</keyword>
<comment type="subcellular location">
    <subcellularLocation>
        <location evidence="1 12">Nucleus</location>
    </subcellularLocation>
</comment>
<evidence type="ECO:0000256" key="2">
    <source>
        <dbReference type="ARBA" id="ARBA00005676"/>
    </source>
</evidence>
<evidence type="ECO:0000256" key="5">
    <source>
        <dbReference type="ARBA" id="ARBA00022801"/>
    </source>
</evidence>
<organism evidence="14 15">
    <name type="scientific">Ceratosolen solmsi marchali</name>
    <dbReference type="NCBI Taxonomy" id="326594"/>
    <lineage>
        <taxon>Eukaryota</taxon>
        <taxon>Metazoa</taxon>
        <taxon>Ecdysozoa</taxon>
        <taxon>Arthropoda</taxon>
        <taxon>Hexapoda</taxon>
        <taxon>Insecta</taxon>
        <taxon>Pterygota</taxon>
        <taxon>Neoptera</taxon>
        <taxon>Endopterygota</taxon>
        <taxon>Hymenoptera</taxon>
        <taxon>Apocrita</taxon>
        <taxon>Proctotrupomorpha</taxon>
        <taxon>Chalcidoidea</taxon>
        <taxon>Agaonidae</taxon>
        <taxon>Agaoninae</taxon>
        <taxon>Ceratosolen</taxon>
    </lineage>
</organism>
<dbReference type="GeneID" id="105360162"/>
<proteinExistence type="inferred from homology"/>
<keyword evidence="14" id="KW-1185">Reference proteome</keyword>
<reference evidence="15" key="1">
    <citation type="submission" date="2025-08" db="UniProtKB">
        <authorList>
            <consortium name="RefSeq"/>
        </authorList>
    </citation>
    <scope>IDENTIFICATION</scope>
</reference>
<evidence type="ECO:0000256" key="9">
    <source>
        <dbReference type="ARBA" id="ARBA00047761"/>
    </source>
</evidence>
<dbReference type="GO" id="GO:0043175">
    <property type="term" value="F:RNA polymerase core enzyme binding"/>
    <property type="evidence" value="ECO:0007669"/>
    <property type="project" value="UniProtKB-UniRule"/>
</dbReference>
<dbReference type="EC" id="3.1.3.16" evidence="12"/>
<dbReference type="RefSeq" id="XP_011495274.1">
    <property type="nucleotide sequence ID" value="XM_011496972.1"/>
</dbReference>
<keyword evidence="6 12" id="KW-0862">Zinc</keyword>
<dbReference type="KEGG" id="csol:105360162"/>
<evidence type="ECO:0000256" key="10">
    <source>
        <dbReference type="ARBA" id="ARBA00048336"/>
    </source>
</evidence>
<dbReference type="PANTHER" id="PTHR14732">
    <property type="entry name" value="RNA POLYMERASE II SUBUNIT B1 CTD PHOSPHATASE RPAP2-RELATED"/>
    <property type="match status" value="1"/>
</dbReference>
<gene>
    <name evidence="15" type="primary">LOC105360162</name>
</gene>
<dbReference type="PROSITE" id="PS51479">
    <property type="entry name" value="ZF_RTR1"/>
    <property type="match status" value="1"/>
</dbReference>
<comment type="catalytic activity">
    <reaction evidence="9 12">
        <text>O-phospho-L-seryl-[protein] + H2O = L-seryl-[protein] + phosphate</text>
        <dbReference type="Rhea" id="RHEA:20629"/>
        <dbReference type="Rhea" id="RHEA-COMP:9863"/>
        <dbReference type="Rhea" id="RHEA-COMP:11604"/>
        <dbReference type="ChEBI" id="CHEBI:15377"/>
        <dbReference type="ChEBI" id="CHEBI:29999"/>
        <dbReference type="ChEBI" id="CHEBI:43474"/>
        <dbReference type="ChEBI" id="CHEBI:83421"/>
        <dbReference type="EC" id="3.1.3.16"/>
    </reaction>
</comment>
<evidence type="ECO:0000313" key="15">
    <source>
        <dbReference type="RefSeq" id="XP_011495274.1"/>
    </source>
</evidence>
<protein>
    <recommendedName>
        <fullName evidence="12">RNA polymerase II subunit B1 CTD phosphatase RPAP2 homolog</fullName>
        <ecNumber evidence="12">3.1.3.16</ecNumber>
    </recommendedName>
</protein>
<evidence type="ECO:0000256" key="11">
    <source>
        <dbReference type="PROSITE-ProRule" id="PRU00812"/>
    </source>
</evidence>
<dbReference type="Pfam" id="PF04181">
    <property type="entry name" value="RPAP2_Rtr1"/>
    <property type="match status" value="1"/>
</dbReference>
<keyword evidence="5 12" id="KW-0378">Hydrolase</keyword>
<comment type="similarity">
    <text evidence="2 11 12">Belongs to the RPAP2 family.</text>
</comment>
<evidence type="ECO:0000256" key="6">
    <source>
        <dbReference type="ARBA" id="ARBA00022833"/>
    </source>
</evidence>
<evidence type="ECO:0000256" key="7">
    <source>
        <dbReference type="ARBA" id="ARBA00022912"/>
    </source>
</evidence>
<comment type="function">
    <text evidence="12">Putative RNA polymerase II subunit B1 C-terminal domain (CTD) phosphatase involved in RNA polymerase II transcription regulation.</text>
</comment>
<keyword evidence="3 12" id="KW-0479">Metal-binding</keyword>
<evidence type="ECO:0000256" key="4">
    <source>
        <dbReference type="ARBA" id="ARBA00022771"/>
    </source>
</evidence>
<dbReference type="InterPro" id="IPR039693">
    <property type="entry name" value="Rtr1/RPAP2"/>
</dbReference>